<reference evidence="2" key="1">
    <citation type="submission" date="2023-10" db="EMBL/GenBank/DDBJ databases">
        <authorList>
            <person name="Chen Y."/>
            <person name="Shah S."/>
            <person name="Dougan E. K."/>
            <person name="Thang M."/>
            <person name="Chan C."/>
        </authorList>
    </citation>
    <scope>NUCLEOTIDE SEQUENCE [LARGE SCALE GENOMIC DNA]</scope>
</reference>
<evidence type="ECO:0000313" key="3">
    <source>
        <dbReference type="Proteomes" id="UP001189429"/>
    </source>
</evidence>
<evidence type="ECO:0000256" key="1">
    <source>
        <dbReference type="SAM" id="MobiDB-lite"/>
    </source>
</evidence>
<keyword evidence="3" id="KW-1185">Reference proteome</keyword>
<evidence type="ECO:0000313" key="2">
    <source>
        <dbReference type="EMBL" id="CAK0848607.1"/>
    </source>
</evidence>
<organism evidence="2 3">
    <name type="scientific">Prorocentrum cordatum</name>
    <dbReference type="NCBI Taxonomy" id="2364126"/>
    <lineage>
        <taxon>Eukaryota</taxon>
        <taxon>Sar</taxon>
        <taxon>Alveolata</taxon>
        <taxon>Dinophyceae</taxon>
        <taxon>Prorocentrales</taxon>
        <taxon>Prorocentraceae</taxon>
        <taxon>Prorocentrum</taxon>
    </lineage>
</organism>
<name>A0ABN9TRA3_9DINO</name>
<proteinExistence type="predicted"/>
<feature type="compositionally biased region" description="Low complexity" evidence="1">
    <location>
        <begin position="254"/>
        <end position="265"/>
    </location>
</feature>
<gene>
    <name evidence="2" type="ORF">PCOR1329_LOCUS41503</name>
</gene>
<dbReference type="Proteomes" id="UP001189429">
    <property type="component" value="Unassembled WGS sequence"/>
</dbReference>
<accession>A0ABN9TRA3</accession>
<dbReference type="EMBL" id="CAUYUJ010014992">
    <property type="protein sequence ID" value="CAK0848607.1"/>
    <property type="molecule type" value="Genomic_DNA"/>
</dbReference>
<feature type="non-terminal residue" evidence="2">
    <location>
        <position position="1"/>
    </location>
</feature>
<sequence length="323" mass="34482">FCAMCGYAGTDGSRFFQHIRGHLPRAVLQPRTPAPRSGELDPSEQASTQRPADLQVAAAAAGIGRGPGLHAGGGPVRRGADVGWRARAGAGKGVGKGKGRDADRVEQVAIATAKLTMIVATDAQNRQAAVYEAWELEASKPMAEFAVQAGQKYDADAKELKKKHAVDSQVDTGSLRPPHLVIAAAAIKGISTLVTEDSEKVPTEFWTTVVRQEGPEFLGSCITHFQAKKNKAPNKKEKQHEAESRHPDHGAPEGGTPEEAGLGAARSTPARAEEPGAFDLEIELELVGEAVPRVQTRGRPRTPQPNTRRAPNEPPTAFRESRR</sequence>
<feature type="compositionally biased region" description="Basic and acidic residues" evidence="1">
    <location>
        <begin position="234"/>
        <end position="251"/>
    </location>
</feature>
<feature type="region of interest" description="Disordered" evidence="1">
    <location>
        <begin position="26"/>
        <end position="51"/>
    </location>
</feature>
<comment type="caution">
    <text evidence="2">The sequence shown here is derived from an EMBL/GenBank/DDBJ whole genome shotgun (WGS) entry which is preliminary data.</text>
</comment>
<feature type="region of interest" description="Disordered" evidence="1">
    <location>
        <begin position="228"/>
        <end position="323"/>
    </location>
</feature>
<protein>
    <submittedName>
        <fullName evidence="2">Uncharacterized protein</fullName>
    </submittedName>
</protein>